<evidence type="ECO:0000313" key="1">
    <source>
        <dbReference type="EMBL" id="PIQ73612.1"/>
    </source>
</evidence>
<comment type="caution">
    <text evidence="1">The sequence shown here is derived from an EMBL/GenBank/DDBJ whole genome shotgun (WGS) entry which is preliminary data.</text>
</comment>
<dbReference type="SUPFAM" id="SSF74650">
    <property type="entry name" value="Galactose mutarotase-like"/>
    <property type="match status" value="1"/>
</dbReference>
<dbReference type="PANTHER" id="PTHR10091:SF0">
    <property type="entry name" value="GALACTOSE MUTAROTASE"/>
    <property type="match status" value="1"/>
</dbReference>
<gene>
    <name evidence="1" type="ORF">COV58_01590</name>
</gene>
<dbReference type="GO" id="GO:0006006">
    <property type="term" value="P:glucose metabolic process"/>
    <property type="evidence" value="ECO:0007669"/>
    <property type="project" value="TreeGrafter"/>
</dbReference>
<dbReference type="GO" id="GO:0030246">
    <property type="term" value="F:carbohydrate binding"/>
    <property type="evidence" value="ECO:0007669"/>
    <property type="project" value="InterPro"/>
</dbReference>
<proteinExistence type="predicted"/>
<dbReference type="InterPro" id="IPR008183">
    <property type="entry name" value="Aldose_1/G6P_1-epimerase"/>
</dbReference>
<protein>
    <recommendedName>
        <fullName evidence="3">Aldose 1-epimerase</fullName>
    </recommendedName>
</protein>
<dbReference type="AlphaFoldDB" id="A0A2M6IUS9"/>
<dbReference type="InterPro" id="IPR014718">
    <property type="entry name" value="GH-type_carb-bd"/>
</dbReference>
<sequence length="296" mass="33223">MATDTASFDTFNLSYKNSSLSLIPSLGCNIISLIFDCQSILDTNTDPKLLLGDFLCKSDFLAPFPNRISGGKYEFKGKTHQLKKNEIARGHAIHGLIIKKEFKKIKEVLSELSSKVIFLTKIKPDEFQGYPFHLQIEISFELFEKKLVINVIAINIGENDAPYGVGWHPYLKVGKKVDYCQFTIPAKSILEVDTIKELIPTGNMLANDFGVNKKEINETTFDTCFTDLGSNSVLFENIELFMDKSMKFVQVYTPDNRESIAVEPMSCAPDAFNNQMGIITLKPGSRVGHEFGIRIV</sequence>
<evidence type="ECO:0000313" key="2">
    <source>
        <dbReference type="Proteomes" id="UP000231056"/>
    </source>
</evidence>
<organism evidence="1 2">
    <name type="scientific">Candidatus Roizmanbacteria bacterium CG11_big_fil_rev_8_21_14_0_20_36_8</name>
    <dbReference type="NCBI Taxonomy" id="1974856"/>
    <lineage>
        <taxon>Bacteria</taxon>
        <taxon>Candidatus Roizmaniibacteriota</taxon>
    </lineage>
</organism>
<evidence type="ECO:0008006" key="3">
    <source>
        <dbReference type="Google" id="ProtNLM"/>
    </source>
</evidence>
<dbReference type="PANTHER" id="PTHR10091">
    <property type="entry name" value="ALDOSE-1-EPIMERASE"/>
    <property type="match status" value="1"/>
</dbReference>
<dbReference type="Gene3D" id="2.70.98.10">
    <property type="match status" value="1"/>
</dbReference>
<name>A0A2M6IUS9_9BACT</name>
<dbReference type="EMBL" id="PCVM01000037">
    <property type="protein sequence ID" value="PIQ73612.1"/>
    <property type="molecule type" value="Genomic_DNA"/>
</dbReference>
<dbReference type="GO" id="GO:0004034">
    <property type="term" value="F:aldose 1-epimerase activity"/>
    <property type="evidence" value="ECO:0007669"/>
    <property type="project" value="TreeGrafter"/>
</dbReference>
<accession>A0A2M6IUS9</accession>
<dbReference type="GO" id="GO:0033499">
    <property type="term" value="P:galactose catabolic process via UDP-galactose, Leloir pathway"/>
    <property type="evidence" value="ECO:0007669"/>
    <property type="project" value="TreeGrafter"/>
</dbReference>
<reference evidence="1 2" key="1">
    <citation type="submission" date="2017-09" db="EMBL/GenBank/DDBJ databases">
        <title>Depth-based differentiation of microbial function through sediment-hosted aquifers and enrichment of novel symbionts in the deep terrestrial subsurface.</title>
        <authorList>
            <person name="Probst A.J."/>
            <person name="Ladd B."/>
            <person name="Jarett J.K."/>
            <person name="Geller-Mcgrath D.E."/>
            <person name="Sieber C.M."/>
            <person name="Emerson J.B."/>
            <person name="Anantharaman K."/>
            <person name="Thomas B.C."/>
            <person name="Malmstrom R."/>
            <person name="Stieglmeier M."/>
            <person name="Klingl A."/>
            <person name="Woyke T."/>
            <person name="Ryan C.M."/>
            <person name="Banfield J.F."/>
        </authorList>
    </citation>
    <scope>NUCLEOTIDE SEQUENCE [LARGE SCALE GENOMIC DNA]</scope>
    <source>
        <strain evidence="1">CG11_big_fil_rev_8_21_14_0_20_36_8</strain>
    </source>
</reference>
<dbReference type="Pfam" id="PF01263">
    <property type="entry name" value="Aldose_epim"/>
    <property type="match status" value="1"/>
</dbReference>
<dbReference type="Proteomes" id="UP000231056">
    <property type="component" value="Unassembled WGS sequence"/>
</dbReference>
<dbReference type="InterPro" id="IPR011013">
    <property type="entry name" value="Gal_mutarotase_sf_dom"/>
</dbReference>